<dbReference type="Pfam" id="PF00528">
    <property type="entry name" value="BPD_transp_1"/>
    <property type="match status" value="1"/>
</dbReference>
<dbReference type="InterPro" id="IPR000515">
    <property type="entry name" value="MetI-like"/>
</dbReference>
<protein>
    <submittedName>
        <fullName evidence="9">Carbohydrate ABC transporter permease</fullName>
    </submittedName>
</protein>
<organism evidence="9 10">
    <name type="scientific">Lapidilactobacillus gannanensis</name>
    <dbReference type="NCBI Taxonomy" id="2486002"/>
    <lineage>
        <taxon>Bacteria</taxon>
        <taxon>Bacillati</taxon>
        <taxon>Bacillota</taxon>
        <taxon>Bacilli</taxon>
        <taxon>Lactobacillales</taxon>
        <taxon>Lactobacillaceae</taxon>
        <taxon>Lapidilactobacillus</taxon>
    </lineage>
</organism>
<evidence type="ECO:0000256" key="6">
    <source>
        <dbReference type="ARBA" id="ARBA00023136"/>
    </source>
</evidence>
<keyword evidence="10" id="KW-1185">Reference proteome</keyword>
<name>A0ABW4BKG3_9LACO</name>
<dbReference type="PANTHER" id="PTHR43744">
    <property type="entry name" value="ABC TRANSPORTER PERMEASE PROTEIN MG189-RELATED-RELATED"/>
    <property type="match status" value="1"/>
</dbReference>
<comment type="subcellular location">
    <subcellularLocation>
        <location evidence="1 7">Cell membrane</location>
        <topology evidence="1 7">Multi-pass membrane protein</topology>
    </subcellularLocation>
</comment>
<comment type="similarity">
    <text evidence="7">Belongs to the binding-protein-dependent transport system permease family.</text>
</comment>
<feature type="transmembrane region" description="Helical" evidence="7">
    <location>
        <begin position="148"/>
        <end position="169"/>
    </location>
</feature>
<dbReference type="Proteomes" id="UP001597191">
    <property type="component" value="Unassembled WGS sequence"/>
</dbReference>
<evidence type="ECO:0000256" key="4">
    <source>
        <dbReference type="ARBA" id="ARBA00022692"/>
    </source>
</evidence>
<feature type="transmembrane region" description="Helical" evidence="7">
    <location>
        <begin position="12"/>
        <end position="35"/>
    </location>
</feature>
<accession>A0ABW4BKG3</accession>
<proteinExistence type="inferred from homology"/>
<keyword evidence="3" id="KW-1003">Cell membrane</keyword>
<evidence type="ECO:0000259" key="8">
    <source>
        <dbReference type="PROSITE" id="PS50928"/>
    </source>
</evidence>
<evidence type="ECO:0000256" key="3">
    <source>
        <dbReference type="ARBA" id="ARBA00022475"/>
    </source>
</evidence>
<reference evidence="10" key="1">
    <citation type="journal article" date="2019" name="Int. J. Syst. Evol. Microbiol.">
        <title>The Global Catalogue of Microorganisms (GCM) 10K type strain sequencing project: providing services to taxonomists for standard genome sequencing and annotation.</title>
        <authorList>
            <consortium name="The Broad Institute Genomics Platform"/>
            <consortium name="The Broad Institute Genome Sequencing Center for Infectious Disease"/>
            <person name="Wu L."/>
            <person name="Ma J."/>
        </authorList>
    </citation>
    <scope>NUCLEOTIDE SEQUENCE [LARGE SCALE GENOMIC DNA]</scope>
    <source>
        <strain evidence="10">CCM 8937</strain>
    </source>
</reference>
<dbReference type="EMBL" id="JBHTOH010000002">
    <property type="protein sequence ID" value="MFD1410030.1"/>
    <property type="molecule type" value="Genomic_DNA"/>
</dbReference>
<comment type="caution">
    <text evidence="9">The sequence shown here is derived from an EMBL/GenBank/DDBJ whole genome shotgun (WGS) entry which is preliminary data.</text>
</comment>
<dbReference type="InterPro" id="IPR035906">
    <property type="entry name" value="MetI-like_sf"/>
</dbReference>
<evidence type="ECO:0000313" key="10">
    <source>
        <dbReference type="Proteomes" id="UP001597191"/>
    </source>
</evidence>
<keyword evidence="6 7" id="KW-0472">Membrane</keyword>
<feature type="transmembrane region" description="Helical" evidence="7">
    <location>
        <begin position="76"/>
        <end position="103"/>
    </location>
</feature>
<dbReference type="SUPFAM" id="SSF161098">
    <property type="entry name" value="MetI-like"/>
    <property type="match status" value="1"/>
</dbReference>
<sequence>MSNSHKAKIAKTIISTILITLLALLFLFPLVWMIASSMKSESAIYHDLSSYRAFLPAFDINQWGKAYSSLLARFNVFIYILNSLFYGLSVTAGSVIVNSLAGYGFSKFRFKGRRFLFGLLLAMLVIPGETIIIQKFQIARGLGMLNTPFAVIVPALAGPFNIYMFKNFFDAISNDIIESAQLEGAGMFRIYWQIMLPMAKPAVATVGTLSFIGSWNDYIWPLMVLTDSSKFPLQVAITNINNSQPVYMNQVMAILTISTIPLILVYIFFQKYLVQGMGASGTGEK</sequence>
<dbReference type="Gene3D" id="1.10.3720.10">
    <property type="entry name" value="MetI-like"/>
    <property type="match status" value="1"/>
</dbReference>
<feature type="transmembrane region" description="Helical" evidence="7">
    <location>
        <begin position="190"/>
        <end position="215"/>
    </location>
</feature>
<evidence type="ECO:0000313" key="9">
    <source>
        <dbReference type="EMBL" id="MFD1410030.1"/>
    </source>
</evidence>
<dbReference type="PANTHER" id="PTHR43744:SF12">
    <property type="entry name" value="ABC TRANSPORTER PERMEASE PROTEIN MG189-RELATED"/>
    <property type="match status" value="1"/>
</dbReference>
<evidence type="ECO:0000256" key="5">
    <source>
        <dbReference type="ARBA" id="ARBA00022989"/>
    </source>
</evidence>
<dbReference type="CDD" id="cd06261">
    <property type="entry name" value="TM_PBP2"/>
    <property type="match status" value="1"/>
</dbReference>
<evidence type="ECO:0000256" key="1">
    <source>
        <dbReference type="ARBA" id="ARBA00004651"/>
    </source>
</evidence>
<keyword evidence="4 7" id="KW-0812">Transmembrane</keyword>
<feature type="transmembrane region" description="Helical" evidence="7">
    <location>
        <begin position="115"/>
        <end position="136"/>
    </location>
</feature>
<keyword evidence="2 7" id="KW-0813">Transport</keyword>
<keyword evidence="5 7" id="KW-1133">Transmembrane helix</keyword>
<dbReference type="PROSITE" id="PS50928">
    <property type="entry name" value="ABC_TM1"/>
    <property type="match status" value="1"/>
</dbReference>
<evidence type="ECO:0000256" key="7">
    <source>
        <dbReference type="RuleBase" id="RU363032"/>
    </source>
</evidence>
<gene>
    <name evidence="9" type="ORF">ACFQ4R_00065</name>
</gene>
<evidence type="ECO:0000256" key="2">
    <source>
        <dbReference type="ARBA" id="ARBA00022448"/>
    </source>
</evidence>
<feature type="transmembrane region" description="Helical" evidence="7">
    <location>
        <begin position="251"/>
        <end position="269"/>
    </location>
</feature>
<dbReference type="RefSeq" id="WP_125650713.1">
    <property type="nucleotide sequence ID" value="NZ_JBHTOH010000002.1"/>
</dbReference>
<feature type="domain" description="ABC transmembrane type-1" evidence="8">
    <location>
        <begin position="80"/>
        <end position="269"/>
    </location>
</feature>